<dbReference type="Proteomes" id="UP000186594">
    <property type="component" value="Unassembled WGS sequence"/>
</dbReference>
<proteinExistence type="inferred from homology"/>
<keyword evidence="12" id="KW-1185">Reference proteome</keyword>
<name>A0A1U7LHT0_NEOID</name>
<feature type="transmembrane region" description="Helical" evidence="10">
    <location>
        <begin position="120"/>
        <end position="140"/>
    </location>
</feature>
<evidence type="ECO:0000256" key="6">
    <source>
        <dbReference type="ARBA" id="ARBA00022968"/>
    </source>
</evidence>
<dbReference type="Pfam" id="PF11051">
    <property type="entry name" value="Mannosyl_trans3"/>
    <property type="match status" value="1"/>
</dbReference>
<keyword evidence="6" id="KW-0735">Signal-anchor</keyword>
<evidence type="ECO:0000256" key="1">
    <source>
        <dbReference type="ARBA" id="ARBA00004323"/>
    </source>
</evidence>
<evidence type="ECO:0000256" key="3">
    <source>
        <dbReference type="ARBA" id="ARBA00009105"/>
    </source>
</evidence>
<dbReference type="AlphaFoldDB" id="A0A1U7LHT0"/>
<evidence type="ECO:0000313" key="11">
    <source>
        <dbReference type="EMBL" id="OLL22204.1"/>
    </source>
</evidence>
<reference evidence="11 12" key="1">
    <citation type="submission" date="2016-04" db="EMBL/GenBank/DDBJ databases">
        <title>Evolutionary innovation and constraint leading to complex multicellularity in the Ascomycota.</title>
        <authorList>
            <person name="Cisse O."/>
            <person name="Nguyen A."/>
            <person name="Hewitt D.A."/>
            <person name="Jedd G."/>
            <person name="Stajich J.E."/>
        </authorList>
    </citation>
    <scope>NUCLEOTIDE SEQUENCE [LARGE SCALE GENOMIC DNA]</scope>
    <source>
        <strain evidence="11 12">DAH-3</strain>
    </source>
</reference>
<dbReference type="GO" id="GO:0000026">
    <property type="term" value="F:alpha-1,2-mannosyltransferase activity"/>
    <property type="evidence" value="ECO:0007669"/>
    <property type="project" value="TreeGrafter"/>
</dbReference>
<comment type="subcellular location">
    <subcellularLocation>
        <location evidence="1">Golgi apparatus membrane</location>
        <topology evidence="1">Single-pass type II membrane protein</topology>
    </subcellularLocation>
</comment>
<evidence type="ECO:0000313" key="12">
    <source>
        <dbReference type="Proteomes" id="UP000186594"/>
    </source>
</evidence>
<evidence type="ECO:0000256" key="9">
    <source>
        <dbReference type="ARBA" id="ARBA00023136"/>
    </source>
</evidence>
<keyword evidence="9 10" id="KW-0472">Membrane</keyword>
<organism evidence="11 12">
    <name type="scientific">Neolecta irregularis (strain DAH-3)</name>
    <dbReference type="NCBI Taxonomy" id="1198029"/>
    <lineage>
        <taxon>Eukaryota</taxon>
        <taxon>Fungi</taxon>
        <taxon>Dikarya</taxon>
        <taxon>Ascomycota</taxon>
        <taxon>Taphrinomycotina</taxon>
        <taxon>Neolectales</taxon>
        <taxon>Neolectaceae</taxon>
        <taxon>Neolecta</taxon>
    </lineage>
</organism>
<feature type="transmembrane region" description="Helical" evidence="10">
    <location>
        <begin position="298"/>
        <end position="316"/>
    </location>
</feature>
<dbReference type="GO" id="GO:0000139">
    <property type="term" value="C:Golgi membrane"/>
    <property type="evidence" value="ECO:0007669"/>
    <property type="project" value="UniProtKB-SubCell"/>
</dbReference>
<dbReference type="OrthoDB" id="4484309at2759"/>
<keyword evidence="4 11" id="KW-0808">Transferase</keyword>
<evidence type="ECO:0000256" key="2">
    <source>
        <dbReference type="ARBA" id="ARBA00004922"/>
    </source>
</evidence>
<dbReference type="InterPro" id="IPR022751">
    <property type="entry name" value="Alpha_mannosyltransferase"/>
</dbReference>
<dbReference type="InterPro" id="IPR029044">
    <property type="entry name" value="Nucleotide-diphossugar_trans"/>
</dbReference>
<sequence>MYFLNIRRSYKRRWIILFLAAGLMVFMQSLCRHPTRPTTPTIELWKTLVVLYESHTPVPSFLKLTSNATAIRYDIPETTHEELNQGLLMQDNEVLKTKKIHASLLGGIPPYPDIFRGDGIVILGGGVFYMKIALLSLRLLRRTGSRLPVEMWFEDDEEFDDILCAPGSDFEQMNVECRVISHIISKVPTKVRMETYQLKALALIFSNFERVLLLDSDNIPAHDPQVLFDSSPFIESKVVAWPDFWHATVSKYYYQIVNISQESAQDTMESRRSHRKAAYRTVESGQLMWDKRHRWKSLVLVLYYNVYGPTFFYNLFSLGAKGQGDKETWLMACRAAGEDFYMVDQEVRSLGWWNGNEFKGTAMAQSDPRDDIKTLRNENFEVGRFFLHANYPKLNAIDIIEKNTFAIDARTQQRRRMWGGVPLELFEGRDLEKEAWKEMLQIECESHLQNPLVCKIMEEHFDAVFNT</sequence>
<keyword evidence="8" id="KW-0333">Golgi apparatus</keyword>
<evidence type="ECO:0000256" key="5">
    <source>
        <dbReference type="ARBA" id="ARBA00022692"/>
    </source>
</evidence>
<comment type="caution">
    <text evidence="11">The sequence shown here is derived from an EMBL/GenBank/DDBJ whole genome shotgun (WGS) entry which is preliminary data.</text>
</comment>
<gene>
    <name evidence="11" type="ORF">NEOLI_003456</name>
</gene>
<comment type="pathway">
    <text evidence="2">Protein modification; protein glycosylation.</text>
</comment>
<evidence type="ECO:0000256" key="10">
    <source>
        <dbReference type="SAM" id="Phobius"/>
    </source>
</evidence>
<comment type="similarity">
    <text evidence="3">Belongs to the MNN1/MNT family.</text>
</comment>
<dbReference type="EMBL" id="LXFE01003772">
    <property type="protein sequence ID" value="OLL22204.1"/>
    <property type="molecule type" value="Genomic_DNA"/>
</dbReference>
<dbReference type="PANTHER" id="PTHR31646">
    <property type="entry name" value="ALPHA-1,2-MANNOSYLTRANSFERASE MNN2"/>
    <property type="match status" value="1"/>
</dbReference>
<dbReference type="SUPFAM" id="SSF53448">
    <property type="entry name" value="Nucleotide-diphospho-sugar transferases"/>
    <property type="match status" value="1"/>
</dbReference>
<dbReference type="PANTHER" id="PTHR31646:SF1">
    <property type="entry name" value="ALPHA-1,2-MANNOSYLTRANSFERASE MNN2"/>
    <property type="match status" value="1"/>
</dbReference>
<protein>
    <submittedName>
        <fullName evidence="11">Alpha-1,2-mannosyltransferase MNN21</fullName>
    </submittedName>
</protein>
<keyword evidence="7 10" id="KW-1133">Transmembrane helix</keyword>
<evidence type="ECO:0000256" key="7">
    <source>
        <dbReference type="ARBA" id="ARBA00022989"/>
    </source>
</evidence>
<evidence type="ECO:0000256" key="8">
    <source>
        <dbReference type="ARBA" id="ARBA00023034"/>
    </source>
</evidence>
<dbReference type="OMA" id="SKNMVTW"/>
<dbReference type="STRING" id="1198029.A0A1U7LHT0"/>
<accession>A0A1U7LHT0</accession>
<keyword evidence="11" id="KW-0328">Glycosyltransferase</keyword>
<evidence type="ECO:0000256" key="4">
    <source>
        <dbReference type="ARBA" id="ARBA00022679"/>
    </source>
</evidence>
<keyword evidence="5 10" id="KW-0812">Transmembrane</keyword>
<dbReference type="GO" id="GO:0046354">
    <property type="term" value="P:mannan biosynthetic process"/>
    <property type="evidence" value="ECO:0007669"/>
    <property type="project" value="TreeGrafter"/>
</dbReference>